<evidence type="ECO:0000313" key="15">
    <source>
        <dbReference type="Proteomes" id="UP000794436"/>
    </source>
</evidence>
<dbReference type="InterPro" id="IPR050277">
    <property type="entry name" value="Sodium:Solute_Symporter"/>
</dbReference>
<dbReference type="GO" id="GO:0005298">
    <property type="term" value="F:proline:sodium symporter activity"/>
    <property type="evidence" value="ECO:0007669"/>
    <property type="project" value="TreeGrafter"/>
</dbReference>
<dbReference type="Gene3D" id="1.20.1730.10">
    <property type="entry name" value="Sodium/glucose cotransporter"/>
    <property type="match status" value="1"/>
</dbReference>
<dbReference type="GO" id="GO:0015193">
    <property type="term" value="F:L-proline transmembrane transporter activity"/>
    <property type="evidence" value="ECO:0007669"/>
    <property type="project" value="TreeGrafter"/>
</dbReference>
<evidence type="ECO:0000256" key="12">
    <source>
        <dbReference type="RuleBase" id="RU362091"/>
    </source>
</evidence>
<dbReference type="GO" id="GO:0015824">
    <property type="term" value="P:proline transport"/>
    <property type="evidence" value="ECO:0007669"/>
    <property type="project" value="TreeGrafter"/>
</dbReference>
<comment type="subcellular location">
    <subcellularLocation>
        <location evidence="1">Cell membrane</location>
        <topology evidence="1">Multi-pass membrane protein</topology>
    </subcellularLocation>
</comment>
<keyword evidence="3" id="KW-0813">Transport</keyword>
<evidence type="ECO:0000256" key="9">
    <source>
        <dbReference type="ARBA" id="ARBA00023065"/>
    </source>
</evidence>
<keyword evidence="6" id="KW-0769">Symport</keyword>
<keyword evidence="11" id="KW-0739">Sodium transport</keyword>
<keyword evidence="5 13" id="KW-0812">Transmembrane</keyword>
<evidence type="ECO:0000313" key="14">
    <source>
        <dbReference type="EMBL" id="TMW64686.1"/>
    </source>
</evidence>
<proteinExistence type="inferred from homology"/>
<keyword evidence="7 13" id="KW-1133">Transmembrane helix</keyword>
<feature type="transmembrane region" description="Helical" evidence="13">
    <location>
        <begin position="525"/>
        <end position="543"/>
    </location>
</feature>
<protein>
    <recommendedName>
        <fullName evidence="16">Sodium:solute symporter</fullName>
    </recommendedName>
</protein>
<feature type="transmembrane region" description="Helical" evidence="13">
    <location>
        <begin position="398"/>
        <end position="424"/>
    </location>
</feature>
<dbReference type="Proteomes" id="UP000794436">
    <property type="component" value="Unassembled WGS sequence"/>
</dbReference>
<evidence type="ECO:0000256" key="10">
    <source>
        <dbReference type="ARBA" id="ARBA00023136"/>
    </source>
</evidence>
<dbReference type="PANTHER" id="PTHR48086:SF3">
    <property type="entry name" value="SODIUM_PROLINE SYMPORTER"/>
    <property type="match status" value="1"/>
</dbReference>
<evidence type="ECO:0008006" key="16">
    <source>
        <dbReference type="Google" id="ProtNLM"/>
    </source>
</evidence>
<evidence type="ECO:0000256" key="3">
    <source>
        <dbReference type="ARBA" id="ARBA00022448"/>
    </source>
</evidence>
<accession>A0A8K1CJC6</accession>
<feature type="transmembrane region" description="Helical" evidence="13">
    <location>
        <begin position="234"/>
        <end position="252"/>
    </location>
</feature>
<feature type="transmembrane region" description="Helical" evidence="13">
    <location>
        <begin position="612"/>
        <end position="632"/>
    </location>
</feature>
<comment type="caution">
    <text evidence="14">The sequence shown here is derived from an EMBL/GenBank/DDBJ whole genome shotgun (WGS) entry which is preliminary data.</text>
</comment>
<keyword evidence="9" id="KW-0406">Ion transport</keyword>
<evidence type="ECO:0000256" key="6">
    <source>
        <dbReference type="ARBA" id="ARBA00022847"/>
    </source>
</evidence>
<evidence type="ECO:0000256" key="11">
    <source>
        <dbReference type="ARBA" id="ARBA00023201"/>
    </source>
</evidence>
<keyword evidence="10 13" id="KW-0472">Membrane</keyword>
<evidence type="ECO:0000256" key="2">
    <source>
        <dbReference type="ARBA" id="ARBA00006434"/>
    </source>
</evidence>
<dbReference type="Pfam" id="PF00474">
    <property type="entry name" value="SSF"/>
    <property type="match status" value="1"/>
</dbReference>
<dbReference type="EMBL" id="SPLM01000039">
    <property type="protein sequence ID" value="TMW64686.1"/>
    <property type="molecule type" value="Genomic_DNA"/>
</dbReference>
<dbReference type="InterPro" id="IPR001734">
    <property type="entry name" value="Na/solute_symporter"/>
</dbReference>
<dbReference type="PROSITE" id="PS50283">
    <property type="entry name" value="NA_SOLUT_SYMP_3"/>
    <property type="match status" value="1"/>
</dbReference>
<feature type="transmembrane region" description="Helical" evidence="13">
    <location>
        <begin position="298"/>
        <end position="314"/>
    </location>
</feature>
<evidence type="ECO:0000256" key="5">
    <source>
        <dbReference type="ARBA" id="ARBA00022692"/>
    </source>
</evidence>
<dbReference type="PANTHER" id="PTHR48086">
    <property type="entry name" value="SODIUM/PROLINE SYMPORTER-RELATED"/>
    <property type="match status" value="1"/>
</dbReference>
<feature type="transmembrane region" description="Helical" evidence="13">
    <location>
        <begin position="203"/>
        <end position="227"/>
    </location>
</feature>
<organism evidence="14 15">
    <name type="scientific">Pythium oligandrum</name>
    <name type="common">Mycoparasitic fungus</name>
    <dbReference type="NCBI Taxonomy" id="41045"/>
    <lineage>
        <taxon>Eukaryota</taxon>
        <taxon>Sar</taxon>
        <taxon>Stramenopiles</taxon>
        <taxon>Oomycota</taxon>
        <taxon>Peronosporomycetes</taxon>
        <taxon>Pythiales</taxon>
        <taxon>Pythiaceae</taxon>
        <taxon>Pythium</taxon>
    </lineage>
</organism>
<evidence type="ECO:0000256" key="1">
    <source>
        <dbReference type="ARBA" id="ARBA00004651"/>
    </source>
</evidence>
<evidence type="ECO:0000256" key="7">
    <source>
        <dbReference type="ARBA" id="ARBA00022989"/>
    </source>
</evidence>
<feature type="transmembrane region" description="Helical" evidence="13">
    <location>
        <begin position="468"/>
        <end position="490"/>
    </location>
</feature>
<keyword evidence="8" id="KW-0915">Sodium</keyword>
<feature type="transmembrane region" description="Helical" evidence="13">
    <location>
        <begin position="588"/>
        <end position="606"/>
    </location>
</feature>
<feature type="transmembrane region" description="Helical" evidence="13">
    <location>
        <begin position="12"/>
        <end position="36"/>
    </location>
</feature>
<gene>
    <name evidence="14" type="ORF">Poli38472_011566</name>
</gene>
<reference evidence="14" key="1">
    <citation type="submission" date="2019-03" db="EMBL/GenBank/DDBJ databases">
        <title>Long read genome sequence of the mycoparasitic Pythium oligandrum ATCC 38472 isolated from sugarbeet rhizosphere.</title>
        <authorList>
            <person name="Gaulin E."/>
        </authorList>
    </citation>
    <scope>NUCLEOTIDE SEQUENCE</scope>
    <source>
        <strain evidence="14">ATCC 38472_TT</strain>
    </source>
</reference>
<dbReference type="OrthoDB" id="6132759at2759"/>
<evidence type="ECO:0000256" key="13">
    <source>
        <dbReference type="SAM" id="Phobius"/>
    </source>
</evidence>
<sequence>MESMTATSALRLSAVDLSLCGVYLLSVLAVGFYFTLKEQRERERIRKQQEQRRSVLKGNEATAGGEVLEEYYLGGKRIPWWALAVADVSSYIDISGTMINTALIYALGIKGMYIEIRGGICLMLAFQLAYTGKLSRRCPVKTKGEWIKFRFGDRREGVILRTTIAFTSLLSSTLMVTYFAVGGGKFVTEFVDFATWWGLPSEFWAAAILMLVAILYTIAAGFTTVVYTDVYQSLFIFSSFIVVGVMGLGVNLPPSFNVFLPGKQIHGEPVMIPVNVTKSEWLSALPVKNLNLPASTSYSMYNSFDVVILTYLVIQCMRSSSGPGGSGLQTVLATKSEKEVRSQTFLAMLLLALRWGFSGGIAVMGIHYTVQNADYVMDPERIVPVVIDKMLPQGVKGFVLAALLAAALTTFDTTINSASAYWTVDIYQALLKPRASEKQLLWQARLSTLLIMLVGLFLSLYVDRINRIWGFFTIALGGAFVWPYFLAWYWSRFNAPGCFFGILSGFFAAVGIFFFAPLLPEMTSFLITSSISGVTCVVCCLVTKPVPSQVSRRFYRFARPPGAWYQVKHMCFSQTEITDIDHENHTDLGSTVLIAIAQITLYLLSVSLVAKAWWQVLVLSIILGVVSPLIYLKWYVHLKDRPVGLRSDLHVDLLDN</sequence>
<feature type="transmembrane region" description="Helical" evidence="13">
    <location>
        <begin position="497"/>
        <end position="519"/>
    </location>
</feature>
<feature type="transmembrane region" description="Helical" evidence="13">
    <location>
        <begin position="345"/>
        <end position="370"/>
    </location>
</feature>
<evidence type="ECO:0000256" key="4">
    <source>
        <dbReference type="ARBA" id="ARBA00022475"/>
    </source>
</evidence>
<feature type="transmembrane region" description="Helical" evidence="13">
    <location>
        <begin position="444"/>
        <end position="462"/>
    </location>
</feature>
<keyword evidence="15" id="KW-1185">Reference proteome</keyword>
<feature type="transmembrane region" description="Helical" evidence="13">
    <location>
        <begin position="158"/>
        <end position="183"/>
    </location>
</feature>
<comment type="similarity">
    <text evidence="2 12">Belongs to the sodium:solute symporter (SSF) (TC 2.A.21) family.</text>
</comment>
<dbReference type="InterPro" id="IPR038377">
    <property type="entry name" value="Na/Glc_symporter_sf"/>
</dbReference>
<dbReference type="AlphaFoldDB" id="A0A8K1CJC6"/>
<keyword evidence="4" id="KW-1003">Cell membrane</keyword>
<dbReference type="GO" id="GO:0005886">
    <property type="term" value="C:plasma membrane"/>
    <property type="evidence" value="ECO:0007669"/>
    <property type="project" value="UniProtKB-SubCell"/>
</dbReference>
<evidence type="ECO:0000256" key="8">
    <source>
        <dbReference type="ARBA" id="ARBA00023053"/>
    </source>
</evidence>
<name>A0A8K1CJC6_PYTOL</name>